<dbReference type="OrthoDB" id="4104638at2"/>
<dbReference type="InterPro" id="IPR029063">
    <property type="entry name" value="SAM-dependent_MTases_sf"/>
</dbReference>
<dbReference type="InterPro" id="IPR006342">
    <property type="entry name" value="FkbM_mtfrase"/>
</dbReference>
<dbReference type="eggNOG" id="COG4123">
    <property type="taxonomic scope" value="Bacteria"/>
</dbReference>
<dbReference type="PANTHER" id="PTHR34203">
    <property type="entry name" value="METHYLTRANSFERASE, FKBM FAMILY PROTEIN"/>
    <property type="match status" value="1"/>
</dbReference>
<dbReference type="Gene3D" id="3.40.50.150">
    <property type="entry name" value="Vaccinia Virus protein VP39"/>
    <property type="match status" value="1"/>
</dbReference>
<name>A0A0W0YHG8_9GAMM</name>
<evidence type="ECO:0000313" key="3">
    <source>
        <dbReference type="Proteomes" id="UP000054621"/>
    </source>
</evidence>
<organism evidence="2 3">
    <name type="scientific">Legionella sainthelensi</name>
    <dbReference type="NCBI Taxonomy" id="28087"/>
    <lineage>
        <taxon>Bacteria</taxon>
        <taxon>Pseudomonadati</taxon>
        <taxon>Pseudomonadota</taxon>
        <taxon>Gammaproteobacteria</taxon>
        <taxon>Legionellales</taxon>
        <taxon>Legionellaceae</taxon>
        <taxon>Legionella</taxon>
    </lineage>
</organism>
<protein>
    <submittedName>
        <fullName evidence="2">Methoxymalonyl CoA synthase</fullName>
    </submittedName>
</protein>
<dbReference type="InterPro" id="IPR052514">
    <property type="entry name" value="SAM-dependent_MTase"/>
</dbReference>
<dbReference type="EMBL" id="LNYV01000034">
    <property type="protein sequence ID" value="KTD55966.1"/>
    <property type="molecule type" value="Genomic_DNA"/>
</dbReference>
<dbReference type="AlphaFoldDB" id="A0A0W0YHG8"/>
<dbReference type="RefSeq" id="WP_035906035.1">
    <property type="nucleotide sequence ID" value="NZ_CAAAJE010000012.1"/>
</dbReference>
<dbReference type="Proteomes" id="UP000054621">
    <property type="component" value="Unassembled WGS sequence"/>
</dbReference>
<comment type="caution">
    <text evidence="2">The sequence shown here is derived from an EMBL/GenBank/DDBJ whole genome shotgun (WGS) entry which is preliminary data.</text>
</comment>
<dbReference type="STRING" id="28087.Lsai_2096"/>
<dbReference type="Pfam" id="PF05050">
    <property type="entry name" value="Methyltransf_21"/>
    <property type="match status" value="1"/>
</dbReference>
<dbReference type="NCBIfam" id="TIGR01444">
    <property type="entry name" value="fkbM_fam"/>
    <property type="match status" value="1"/>
</dbReference>
<evidence type="ECO:0000313" key="2">
    <source>
        <dbReference type="EMBL" id="KTD55966.1"/>
    </source>
</evidence>
<dbReference type="SUPFAM" id="SSF53335">
    <property type="entry name" value="S-adenosyl-L-methionine-dependent methyltransferases"/>
    <property type="match status" value="1"/>
</dbReference>
<dbReference type="PANTHER" id="PTHR34203:SF15">
    <property type="entry name" value="SLL1173 PROTEIN"/>
    <property type="match status" value="1"/>
</dbReference>
<feature type="domain" description="Methyltransferase FkbM" evidence="1">
    <location>
        <begin position="51"/>
        <end position="256"/>
    </location>
</feature>
<dbReference type="PATRIC" id="fig|28087.4.peg.2260"/>
<accession>A0A0W0YHG8</accession>
<gene>
    <name evidence="2" type="ORF">Lsai_2096</name>
</gene>
<proteinExistence type="predicted"/>
<sequence>MFPEILQKKFVIGDLFFVNELETQGLIYEIFSQKTYLLDFLSLNPGAVIVDVGANIGIFSLFALQHCNYNAEIYCFEPIPMTFFCLQKNLEHFKSKIHLYNTGISDVAHDCEVVFTLFGHSVGTATYRPQDKLISNFQPLLDYNTLLKLLPWQNKFLYYQLKLLPFFRDYFIKRNYKKQTRTTQVTCKLTSLGRFIEQQQIRHIDFLKVDVEGAEIDVIKSIQPKHFSIIKQISIEVHNIENRVEQLNSYLQKQGYATLVDRNPILADLGFNHHMIYAKMV</sequence>
<evidence type="ECO:0000259" key="1">
    <source>
        <dbReference type="Pfam" id="PF05050"/>
    </source>
</evidence>
<reference evidence="2 3" key="1">
    <citation type="submission" date="2015-11" db="EMBL/GenBank/DDBJ databases">
        <title>Genomic analysis of 38 Legionella species identifies large and diverse effector repertoires.</title>
        <authorList>
            <person name="Burstein D."/>
            <person name="Amaro F."/>
            <person name="Zusman T."/>
            <person name="Lifshitz Z."/>
            <person name="Cohen O."/>
            <person name="Gilbert J.A."/>
            <person name="Pupko T."/>
            <person name="Shuman H.A."/>
            <person name="Segal G."/>
        </authorList>
    </citation>
    <scope>NUCLEOTIDE SEQUENCE [LARGE SCALE GENOMIC DNA]</scope>
    <source>
        <strain evidence="2 3">Mt.St.Helens-4</strain>
    </source>
</reference>